<evidence type="ECO:0000313" key="2">
    <source>
        <dbReference type="EMBL" id="EUC40002.1"/>
    </source>
</evidence>
<feature type="compositionally biased region" description="Polar residues" evidence="1">
    <location>
        <begin position="380"/>
        <end position="398"/>
    </location>
</feature>
<dbReference type="HOGENOM" id="CLU_477482_0_0_1"/>
<dbReference type="EMBL" id="KI964210">
    <property type="protein sequence ID" value="EUC40002.1"/>
    <property type="molecule type" value="Genomic_DNA"/>
</dbReference>
<dbReference type="AlphaFoldDB" id="W6YLC0"/>
<evidence type="ECO:0000313" key="3">
    <source>
        <dbReference type="Proteomes" id="UP000054032"/>
    </source>
</evidence>
<feature type="compositionally biased region" description="Polar residues" evidence="1">
    <location>
        <begin position="337"/>
        <end position="360"/>
    </location>
</feature>
<protein>
    <submittedName>
        <fullName evidence="2">Uncharacterized protein</fullName>
    </submittedName>
</protein>
<organism evidence="2 3">
    <name type="scientific">Bipolaris oryzae ATCC 44560</name>
    <dbReference type="NCBI Taxonomy" id="930090"/>
    <lineage>
        <taxon>Eukaryota</taxon>
        <taxon>Fungi</taxon>
        <taxon>Dikarya</taxon>
        <taxon>Ascomycota</taxon>
        <taxon>Pezizomycotina</taxon>
        <taxon>Dothideomycetes</taxon>
        <taxon>Pleosporomycetidae</taxon>
        <taxon>Pleosporales</taxon>
        <taxon>Pleosporineae</taxon>
        <taxon>Pleosporaceae</taxon>
        <taxon>Bipolaris</taxon>
    </lineage>
</organism>
<sequence length="557" mass="62472">YMEEAIKDTNGWDTLHRYRDSHSQQFGDASEVGQSSMANTSLEKNEPMVPDRDSFVETSQSAPGIDITLPQGLGNCIERIGPHLLGHESRNESCQPYMFHRRSFSGEEPSFAPILSAPPPSSRHSSAPPHIPGQHYGPFLGRFRTSEDAKVYRRDKMRFGRKPWRDPASDPTIAETEHNRDFHVERIYNAMVCGDFARDNAKSTALKRWVREPHYSSDLVEACAHKVFDCLLEQVKKGFRGWNQNDYVNDERKGEDDDKDVDCAGRLDNIIAALQQEKSICENVMSSAWQIRMFVNAPKAYAKRKDQNRIGNSKRPNAKSNEGAEGESRPSKKRRNTVQSKQAPQRSLLTESGLSQSSLPREQYRPHCQPAMERPPESRSAAQEPSIQFSPYSHGGTFSHQGTIALASATSSRQAPLTPRQESHYRVASMPVVQQPPFSPLPISPGTIPEAGTPGDARLAAIAHSYSGWQGAPHSDFSFDTSQQLDNANYTMARDNQQRIQPFAGYSMPDYDNTLEQPAPPMGICLTNTEIIPSLTTEEELQGDIFQQYWAQHHSDL</sequence>
<gene>
    <name evidence="2" type="ORF">COCMIDRAFT_43896</name>
</gene>
<dbReference type="Proteomes" id="UP000054032">
    <property type="component" value="Unassembled WGS sequence"/>
</dbReference>
<dbReference type="KEGG" id="bor:COCMIDRAFT_43896"/>
<feature type="region of interest" description="Disordered" evidence="1">
    <location>
        <begin position="302"/>
        <end position="398"/>
    </location>
</feature>
<reference evidence="2 3" key="1">
    <citation type="journal article" date="2013" name="PLoS Genet.">
        <title>Comparative genome structure, secondary metabolite, and effector coding capacity across Cochliobolus pathogens.</title>
        <authorList>
            <person name="Condon B.J."/>
            <person name="Leng Y."/>
            <person name="Wu D."/>
            <person name="Bushley K.E."/>
            <person name="Ohm R.A."/>
            <person name="Otillar R."/>
            <person name="Martin J."/>
            <person name="Schackwitz W."/>
            <person name="Grimwood J."/>
            <person name="MohdZainudin N."/>
            <person name="Xue C."/>
            <person name="Wang R."/>
            <person name="Manning V.A."/>
            <person name="Dhillon B."/>
            <person name="Tu Z.J."/>
            <person name="Steffenson B.J."/>
            <person name="Salamov A."/>
            <person name="Sun H."/>
            <person name="Lowry S."/>
            <person name="LaButti K."/>
            <person name="Han J."/>
            <person name="Copeland A."/>
            <person name="Lindquist E."/>
            <person name="Barry K."/>
            <person name="Schmutz J."/>
            <person name="Baker S.E."/>
            <person name="Ciuffetti L.M."/>
            <person name="Grigoriev I.V."/>
            <person name="Zhong S."/>
            <person name="Turgeon B.G."/>
        </authorList>
    </citation>
    <scope>NUCLEOTIDE SEQUENCE [LARGE SCALE GENOMIC DNA]</scope>
    <source>
        <strain evidence="2 3">ATCC 44560</strain>
    </source>
</reference>
<dbReference type="eggNOG" id="ENOG502SYDX">
    <property type="taxonomic scope" value="Eukaryota"/>
</dbReference>
<dbReference type="OrthoDB" id="3686891at2759"/>
<evidence type="ECO:0000256" key="1">
    <source>
        <dbReference type="SAM" id="MobiDB-lite"/>
    </source>
</evidence>
<accession>W6YLC0</accession>
<dbReference type="RefSeq" id="XP_007693474.1">
    <property type="nucleotide sequence ID" value="XM_007695284.2"/>
</dbReference>
<feature type="compositionally biased region" description="Polar residues" evidence="1">
    <location>
        <begin position="309"/>
        <end position="320"/>
    </location>
</feature>
<feature type="non-terminal residue" evidence="2">
    <location>
        <position position="1"/>
    </location>
</feature>
<dbReference type="GeneID" id="19124221"/>
<feature type="non-terminal residue" evidence="2">
    <location>
        <position position="557"/>
    </location>
</feature>
<keyword evidence="3" id="KW-1185">Reference proteome</keyword>
<proteinExistence type="predicted"/>
<name>W6YLC0_COCMI</name>